<feature type="region of interest" description="Disordered" evidence="1">
    <location>
        <begin position="44"/>
        <end position="81"/>
    </location>
</feature>
<dbReference type="Proteomes" id="UP000316621">
    <property type="component" value="Chromosome 7"/>
</dbReference>
<proteinExistence type="predicted"/>
<dbReference type="EMBL" id="CM010721">
    <property type="protein sequence ID" value="RZC70762.1"/>
    <property type="molecule type" value="Genomic_DNA"/>
</dbReference>
<dbReference type="Gramene" id="RZC70762">
    <property type="protein sequence ID" value="RZC70762"/>
    <property type="gene ID" value="C5167_033907"/>
</dbReference>
<evidence type="ECO:0000313" key="2">
    <source>
        <dbReference type="EMBL" id="RZC70762.1"/>
    </source>
</evidence>
<sequence>MLNGGVKGYATIKDLREIIYRWQGNWRLIRYVFINNNKGLRPQRSKQVKFNEEGNMKKKKKQNKKKSVRGGTICNTGETDNTSNVGILSLNYDTIAIEILSILPVKSQSHTPTLLT</sequence>
<dbReference type="AlphaFoldDB" id="A0A4Y7KEH4"/>
<name>A0A4Y7KEH4_PAPSO</name>
<keyword evidence="3" id="KW-1185">Reference proteome</keyword>
<feature type="compositionally biased region" description="Basic residues" evidence="1">
    <location>
        <begin position="57"/>
        <end position="68"/>
    </location>
</feature>
<evidence type="ECO:0000313" key="3">
    <source>
        <dbReference type="Proteomes" id="UP000316621"/>
    </source>
</evidence>
<reference evidence="2 3" key="1">
    <citation type="journal article" date="2018" name="Science">
        <title>The opium poppy genome and morphinan production.</title>
        <authorList>
            <person name="Guo L."/>
            <person name="Winzer T."/>
            <person name="Yang X."/>
            <person name="Li Y."/>
            <person name="Ning Z."/>
            <person name="He Z."/>
            <person name="Teodor R."/>
            <person name="Lu Y."/>
            <person name="Bowser T.A."/>
            <person name="Graham I.A."/>
            <person name="Ye K."/>
        </authorList>
    </citation>
    <scope>NUCLEOTIDE SEQUENCE [LARGE SCALE GENOMIC DNA]</scope>
    <source>
        <strain evidence="3">cv. HN1</strain>
        <tissue evidence="2">Leaves</tissue>
    </source>
</reference>
<protein>
    <submittedName>
        <fullName evidence="2">Uncharacterized protein</fullName>
    </submittedName>
</protein>
<gene>
    <name evidence="2" type="ORF">C5167_033907</name>
</gene>
<evidence type="ECO:0000256" key="1">
    <source>
        <dbReference type="SAM" id="MobiDB-lite"/>
    </source>
</evidence>
<accession>A0A4Y7KEH4</accession>
<organism evidence="2 3">
    <name type="scientific">Papaver somniferum</name>
    <name type="common">Opium poppy</name>
    <dbReference type="NCBI Taxonomy" id="3469"/>
    <lineage>
        <taxon>Eukaryota</taxon>
        <taxon>Viridiplantae</taxon>
        <taxon>Streptophyta</taxon>
        <taxon>Embryophyta</taxon>
        <taxon>Tracheophyta</taxon>
        <taxon>Spermatophyta</taxon>
        <taxon>Magnoliopsida</taxon>
        <taxon>Ranunculales</taxon>
        <taxon>Papaveraceae</taxon>
        <taxon>Papaveroideae</taxon>
        <taxon>Papaver</taxon>
    </lineage>
</organism>